<accession>A0ABV1NWD4</accession>
<dbReference type="Pfam" id="PF04655">
    <property type="entry name" value="APH_6_hur"/>
    <property type="match status" value="1"/>
</dbReference>
<sequence>MRPRLPAEVTAFASRGPDWAAFVERLPRLVEELAGAWELAADGESRAGHCSWVLPVRTDRGAPAVLKLAFPDEESEHEALVLQRWGGRASVRLLRADPHRRALLLERLEDRDLTEAWDVEACEVVGGLYAALHTPAPPQLRTLASYVEPWSERLAGLPRDAGVPHRLVEQAVALGRDLLGDAAAVGTTIHTDLHYANVLATSRPDGPEWLAIDPKPVSGDPHYEVAPLLWNRWEEVLASGDVRDAVRRRFHTTIDTAGLDEDRARDWVVVRMLHQALWAVEAGSPDPEWLTRCITIAKAVQG</sequence>
<dbReference type="EMBL" id="JBEGDP010000004">
    <property type="protein sequence ID" value="MEQ7846817.1"/>
    <property type="molecule type" value="Genomic_DNA"/>
</dbReference>
<protein>
    <submittedName>
        <fullName evidence="1">Aminoglycoside phosphotransferase family protein</fullName>
    </submittedName>
</protein>
<dbReference type="InterPro" id="IPR006748">
    <property type="entry name" value="NH2Glyco/OHUrea_AB-resist_kin"/>
</dbReference>
<evidence type="ECO:0000313" key="2">
    <source>
        <dbReference type="Proteomes" id="UP001482520"/>
    </source>
</evidence>
<comment type="caution">
    <text evidence="1">The sequence shown here is derived from an EMBL/GenBank/DDBJ whole genome shotgun (WGS) entry which is preliminary data.</text>
</comment>
<reference evidence="1 2" key="1">
    <citation type="submission" date="2024-02" db="EMBL/GenBank/DDBJ databases">
        <title>Full genome sequence of Nocardioides kribbensis.</title>
        <authorList>
            <person name="Poletto B.L."/>
            <person name="Silva G."/>
            <person name="Galante D."/>
            <person name="Campos K.R."/>
            <person name="Santos M.B.N."/>
            <person name="Sacchi C.T."/>
        </authorList>
    </citation>
    <scope>NUCLEOTIDE SEQUENCE [LARGE SCALE GENOMIC DNA]</scope>
    <source>
        <strain evidence="1 2">O4R</strain>
    </source>
</reference>
<keyword evidence="2" id="KW-1185">Reference proteome</keyword>
<dbReference type="SUPFAM" id="SSF56112">
    <property type="entry name" value="Protein kinase-like (PK-like)"/>
    <property type="match status" value="1"/>
</dbReference>
<dbReference type="RefSeq" id="WP_193661056.1">
    <property type="nucleotide sequence ID" value="NZ_BAAAMM010000001.1"/>
</dbReference>
<proteinExistence type="predicted"/>
<organism evidence="1 2">
    <name type="scientific">Nocardioides kribbensis</name>
    <dbReference type="NCBI Taxonomy" id="305517"/>
    <lineage>
        <taxon>Bacteria</taxon>
        <taxon>Bacillati</taxon>
        <taxon>Actinomycetota</taxon>
        <taxon>Actinomycetes</taxon>
        <taxon>Propionibacteriales</taxon>
        <taxon>Nocardioidaceae</taxon>
        <taxon>Nocardioides</taxon>
    </lineage>
</organism>
<dbReference type="InterPro" id="IPR011009">
    <property type="entry name" value="Kinase-like_dom_sf"/>
</dbReference>
<dbReference type="Proteomes" id="UP001482520">
    <property type="component" value="Unassembled WGS sequence"/>
</dbReference>
<evidence type="ECO:0000313" key="1">
    <source>
        <dbReference type="EMBL" id="MEQ7846817.1"/>
    </source>
</evidence>
<gene>
    <name evidence="1" type="ORF">V6R90_05960</name>
</gene>
<name>A0ABV1NWD4_9ACTN</name>